<evidence type="ECO:0000256" key="1">
    <source>
        <dbReference type="SAM" id="MobiDB-lite"/>
    </source>
</evidence>
<accession>A0AAV4WJ57</accession>
<proteinExistence type="predicted"/>
<name>A0AAV4WJ57_CAEEX</name>
<dbReference type="AlphaFoldDB" id="A0AAV4WJ57"/>
<evidence type="ECO:0000313" key="3">
    <source>
        <dbReference type="Proteomes" id="UP001054945"/>
    </source>
</evidence>
<evidence type="ECO:0000313" key="2">
    <source>
        <dbReference type="EMBL" id="GIY82070.1"/>
    </source>
</evidence>
<dbReference type="Proteomes" id="UP001054945">
    <property type="component" value="Unassembled WGS sequence"/>
</dbReference>
<reference evidence="2 3" key="1">
    <citation type="submission" date="2021-06" db="EMBL/GenBank/DDBJ databases">
        <title>Caerostris extrusa draft genome.</title>
        <authorList>
            <person name="Kono N."/>
            <person name="Arakawa K."/>
        </authorList>
    </citation>
    <scope>NUCLEOTIDE SEQUENCE [LARGE SCALE GENOMIC DNA]</scope>
</reference>
<keyword evidence="3" id="KW-1185">Reference proteome</keyword>
<sequence>MYLPCSNPGVVGLVRENKSCRLREMVVIEKKTQQMSLTRPEMRQRSQSKVQEGWKKSSWRLIPSERKQETSAPLGLEEIDNR</sequence>
<protein>
    <submittedName>
        <fullName evidence="2">Uncharacterized protein</fullName>
    </submittedName>
</protein>
<comment type="caution">
    <text evidence="2">The sequence shown here is derived from an EMBL/GenBank/DDBJ whole genome shotgun (WGS) entry which is preliminary data.</text>
</comment>
<dbReference type="EMBL" id="BPLR01016206">
    <property type="protein sequence ID" value="GIY82070.1"/>
    <property type="molecule type" value="Genomic_DNA"/>
</dbReference>
<organism evidence="2 3">
    <name type="scientific">Caerostris extrusa</name>
    <name type="common">Bark spider</name>
    <name type="synonym">Caerostris bankana</name>
    <dbReference type="NCBI Taxonomy" id="172846"/>
    <lineage>
        <taxon>Eukaryota</taxon>
        <taxon>Metazoa</taxon>
        <taxon>Ecdysozoa</taxon>
        <taxon>Arthropoda</taxon>
        <taxon>Chelicerata</taxon>
        <taxon>Arachnida</taxon>
        <taxon>Araneae</taxon>
        <taxon>Araneomorphae</taxon>
        <taxon>Entelegynae</taxon>
        <taxon>Araneoidea</taxon>
        <taxon>Araneidae</taxon>
        <taxon>Caerostris</taxon>
    </lineage>
</organism>
<feature type="region of interest" description="Disordered" evidence="1">
    <location>
        <begin position="61"/>
        <end position="82"/>
    </location>
</feature>
<gene>
    <name evidence="2" type="ORF">CEXT_324801</name>
</gene>